<dbReference type="EC" id="2.7.11.1" evidence="2"/>
<evidence type="ECO:0000256" key="6">
    <source>
        <dbReference type="ARBA" id="ARBA00022737"/>
    </source>
</evidence>
<comment type="similarity">
    <text evidence="11">Belongs to the protein kinase superfamily. Ser/Thr protein kinase family. CDPK subfamily.</text>
</comment>
<evidence type="ECO:0000256" key="4">
    <source>
        <dbReference type="ARBA" id="ARBA00022679"/>
    </source>
</evidence>
<dbReference type="PROSITE" id="PS50222">
    <property type="entry name" value="EF_HAND_2"/>
    <property type="match status" value="1"/>
</dbReference>
<keyword evidence="7 14" id="KW-0547">Nucleotide-binding</keyword>
<evidence type="ECO:0000256" key="14">
    <source>
        <dbReference type="PROSITE-ProRule" id="PRU10141"/>
    </source>
</evidence>
<evidence type="ECO:0000313" key="17">
    <source>
        <dbReference type="EMBL" id="CAB9502611.1"/>
    </source>
</evidence>
<evidence type="ECO:0000313" key="18">
    <source>
        <dbReference type="Proteomes" id="UP001153069"/>
    </source>
</evidence>
<dbReference type="PROSITE" id="PS00018">
    <property type="entry name" value="EF_HAND_1"/>
    <property type="match status" value="1"/>
</dbReference>
<dbReference type="PROSITE" id="PS50011">
    <property type="entry name" value="PROTEIN_KINASE_DOM"/>
    <property type="match status" value="1"/>
</dbReference>
<keyword evidence="6" id="KW-0677">Repeat</keyword>
<dbReference type="InterPro" id="IPR008271">
    <property type="entry name" value="Ser/Thr_kinase_AS"/>
</dbReference>
<dbReference type="SUPFAM" id="SSF47473">
    <property type="entry name" value="EF-hand"/>
    <property type="match status" value="1"/>
</dbReference>
<accession>A0A9N8DI88</accession>
<name>A0A9N8DI88_9STRA</name>
<dbReference type="InterPro" id="IPR018247">
    <property type="entry name" value="EF_Hand_1_Ca_BS"/>
</dbReference>
<dbReference type="SMART" id="SM00220">
    <property type="entry name" value="S_TKc"/>
    <property type="match status" value="1"/>
</dbReference>
<dbReference type="Gene3D" id="1.10.510.10">
    <property type="entry name" value="Transferase(Phosphotransferase) domain 1"/>
    <property type="match status" value="1"/>
</dbReference>
<feature type="domain" description="EF-hand" evidence="16">
    <location>
        <begin position="375"/>
        <end position="410"/>
    </location>
</feature>
<protein>
    <recommendedName>
        <fullName evidence="2">non-specific serine/threonine protein kinase</fullName>
        <ecNumber evidence="2">2.7.11.1</ecNumber>
    </recommendedName>
</protein>
<keyword evidence="18" id="KW-1185">Reference proteome</keyword>
<evidence type="ECO:0000256" key="13">
    <source>
        <dbReference type="ARBA" id="ARBA00048679"/>
    </source>
</evidence>
<proteinExistence type="inferred from homology"/>
<sequence>MSASSSTTPSSTFSPEDEEAFTNWSFSPHEFIMGHNREASSCFEDNYEMGALVGEGGFGKVYSCIHKATGQERAVKVVHMNNSMKQKAVKREFKLLAQLDHPNLIKTYELLHDNNNENNYCIVTDLYQGGDLFERVHVHGHLQEAEVAVVMQRLLCAIHACHQQQIAHRDVKLENVLVPQGQGDYSNLKLIDFGLAKEWNEKNDHKQLLQPFDDSIGSPSYISPQIIEGQYSYKCDIWALGVIAYVLLCGELPFGPATDPQQTIRNITNSGDSISFDRPPFYDVNPSCLSFVRQLLTHREDERPDAIQALQHPWLLQLQLLQPPPIMIQSKQQRNSMMTLEKDMQKVLKALQRFRSHHCKWKQAVAALLAAQFLSQNERTDTVFRALDPSGNGHVQLQDLHKAFAMYCGVNGTLEDLQELLLPITTCTNSTTTMRYSELLAICALEQAAKQQQKNSSSKKKNLLPAVGGGGECCCVEAVYRYLDPDHKGYITALDLQRGLRLEPDTWAAHTGTRMMIAQVSSNNNSQVISQEMFQQTMLGKRASSSMKLLPSWTKNMGKFVDDLWSTSKQ</sequence>
<evidence type="ECO:0000256" key="11">
    <source>
        <dbReference type="ARBA" id="ARBA00024334"/>
    </source>
</evidence>
<dbReference type="EMBL" id="CAICTM010000140">
    <property type="protein sequence ID" value="CAB9502611.1"/>
    <property type="molecule type" value="Genomic_DNA"/>
</dbReference>
<keyword evidence="8 17" id="KW-0418">Kinase</keyword>
<dbReference type="PANTHER" id="PTHR24349">
    <property type="entry name" value="SERINE/THREONINE-PROTEIN KINASE"/>
    <property type="match status" value="1"/>
</dbReference>
<dbReference type="InterPro" id="IPR011992">
    <property type="entry name" value="EF-hand-dom_pair"/>
</dbReference>
<dbReference type="InterPro" id="IPR017441">
    <property type="entry name" value="Protein_kinase_ATP_BS"/>
</dbReference>
<organism evidence="17 18">
    <name type="scientific">Seminavis robusta</name>
    <dbReference type="NCBI Taxonomy" id="568900"/>
    <lineage>
        <taxon>Eukaryota</taxon>
        <taxon>Sar</taxon>
        <taxon>Stramenopiles</taxon>
        <taxon>Ochrophyta</taxon>
        <taxon>Bacillariophyta</taxon>
        <taxon>Bacillariophyceae</taxon>
        <taxon>Bacillariophycidae</taxon>
        <taxon>Naviculales</taxon>
        <taxon>Naviculaceae</taxon>
        <taxon>Seminavis</taxon>
    </lineage>
</organism>
<evidence type="ECO:0000256" key="9">
    <source>
        <dbReference type="ARBA" id="ARBA00022837"/>
    </source>
</evidence>
<dbReference type="Proteomes" id="UP001153069">
    <property type="component" value="Unassembled WGS sequence"/>
</dbReference>
<evidence type="ECO:0000259" key="16">
    <source>
        <dbReference type="PROSITE" id="PS50222"/>
    </source>
</evidence>
<dbReference type="InterPro" id="IPR000719">
    <property type="entry name" value="Prot_kinase_dom"/>
</dbReference>
<evidence type="ECO:0000256" key="5">
    <source>
        <dbReference type="ARBA" id="ARBA00022723"/>
    </source>
</evidence>
<dbReference type="Gene3D" id="3.30.200.20">
    <property type="entry name" value="Phosphorylase Kinase, domain 1"/>
    <property type="match status" value="1"/>
</dbReference>
<keyword evidence="9" id="KW-0106">Calcium</keyword>
<dbReference type="SUPFAM" id="SSF56112">
    <property type="entry name" value="Protein kinase-like (PK-like)"/>
    <property type="match status" value="1"/>
</dbReference>
<dbReference type="Pfam" id="PF00069">
    <property type="entry name" value="Pkinase"/>
    <property type="match status" value="1"/>
</dbReference>
<keyword evidence="5" id="KW-0479">Metal-binding</keyword>
<dbReference type="AlphaFoldDB" id="A0A9N8DI88"/>
<dbReference type="GO" id="GO:0004674">
    <property type="term" value="F:protein serine/threonine kinase activity"/>
    <property type="evidence" value="ECO:0007669"/>
    <property type="project" value="UniProtKB-KW"/>
</dbReference>
<feature type="domain" description="Protein kinase" evidence="15">
    <location>
        <begin position="47"/>
        <end position="315"/>
    </location>
</feature>
<dbReference type="GO" id="GO:0005509">
    <property type="term" value="F:calcium ion binding"/>
    <property type="evidence" value="ECO:0007669"/>
    <property type="project" value="InterPro"/>
</dbReference>
<dbReference type="OrthoDB" id="541276at2759"/>
<keyword evidence="10 14" id="KW-0067">ATP-binding</keyword>
<comment type="caution">
    <text evidence="17">The sequence shown here is derived from an EMBL/GenBank/DDBJ whole genome shotgun (WGS) entry which is preliminary data.</text>
</comment>
<evidence type="ECO:0000256" key="7">
    <source>
        <dbReference type="ARBA" id="ARBA00022741"/>
    </source>
</evidence>
<evidence type="ECO:0000256" key="10">
    <source>
        <dbReference type="ARBA" id="ARBA00022840"/>
    </source>
</evidence>
<dbReference type="Gene3D" id="1.10.238.10">
    <property type="entry name" value="EF-hand"/>
    <property type="match status" value="1"/>
</dbReference>
<keyword evidence="3" id="KW-0723">Serine/threonine-protein kinase</keyword>
<evidence type="ECO:0000256" key="12">
    <source>
        <dbReference type="ARBA" id="ARBA00047899"/>
    </source>
</evidence>
<dbReference type="FunFam" id="1.10.510.10:FF:000571">
    <property type="entry name" value="Maternal embryonic leucine zipper kinase"/>
    <property type="match status" value="1"/>
</dbReference>
<evidence type="ECO:0000259" key="15">
    <source>
        <dbReference type="PROSITE" id="PS50011"/>
    </source>
</evidence>
<evidence type="ECO:0000256" key="3">
    <source>
        <dbReference type="ARBA" id="ARBA00022527"/>
    </source>
</evidence>
<dbReference type="PROSITE" id="PS00107">
    <property type="entry name" value="PROTEIN_KINASE_ATP"/>
    <property type="match status" value="1"/>
</dbReference>
<dbReference type="InterPro" id="IPR002048">
    <property type="entry name" value="EF_hand_dom"/>
</dbReference>
<dbReference type="InterPro" id="IPR011009">
    <property type="entry name" value="Kinase-like_dom_sf"/>
</dbReference>
<comment type="cofactor">
    <cofactor evidence="1">
        <name>Mg(2+)</name>
        <dbReference type="ChEBI" id="CHEBI:18420"/>
    </cofactor>
</comment>
<evidence type="ECO:0000256" key="8">
    <source>
        <dbReference type="ARBA" id="ARBA00022777"/>
    </source>
</evidence>
<dbReference type="InterPro" id="IPR050205">
    <property type="entry name" value="CDPK_Ser/Thr_kinases"/>
</dbReference>
<evidence type="ECO:0000256" key="2">
    <source>
        <dbReference type="ARBA" id="ARBA00012513"/>
    </source>
</evidence>
<evidence type="ECO:0000256" key="1">
    <source>
        <dbReference type="ARBA" id="ARBA00001946"/>
    </source>
</evidence>
<feature type="binding site" evidence="14">
    <location>
        <position position="76"/>
    </location>
    <ligand>
        <name>ATP</name>
        <dbReference type="ChEBI" id="CHEBI:30616"/>
    </ligand>
</feature>
<dbReference type="GO" id="GO:0005524">
    <property type="term" value="F:ATP binding"/>
    <property type="evidence" value="ECO:0007669"/>
    <property type="project" value="UniProtKB-UniRule"/>
</dbReference>
<dbReference type="PROSITE" id="PS00108">
    <property type="entry name" value="PROTEIN_KINASE_ST"/>
    <property type="match status" value="1"/>
</dbReference>
<reference evidence="17" key="1">
    <citation type="submission" date="2020-06" db="EMBL/GenBank/DDBJ databases">
        <authorList>
            <consortium name="Plant Systems Biology data submission"/>
        </authorList>
    </citation>
    <scope>NUCLEOTIDE SEQUENCE</scope>
    <source>
        <strain evidence="17">D6</strain>
    </source>
</reference>
<comment type="catalytic activity">
    <reaction evidence="12">
        <text>L-threonyl-[protein] + ATP = O-phospho-L-threonyl-[protein] + ADP + H(+)</text>
        <dbReference type="Rhea" id="RHEA:46608"/>
        <dbReference type="Rhea" id="RHEA-COMP:11060"/>
        <dbReference type="Rhea" id="RHEA-COMP:11605"/>
        <dbReference type="ChEBI" id="CHEBI:15378"/>
        <dbReference type="ChEBI" id="CHEBI:30013"/>
        <dbReference type="ChEBI" id="CHEBI:30616"/>
        <dbReference type="ChEBI" id="CHEBI:61977"/>
        <dbReference type="ChEBI" id="CHEBI:456216"/>
        <dbReference type="EC" id="2.7.11.1"/>
    </reaction>
</comment>
<gene>
    <name evidence="17" type="ORF">SEMRO_141_G065880.1</name>
</gene>
<comment type="catalytic activity">
    <reaction evidence="13">
        <text>L-seryl-[protein] + ATP = O-phospho-L-seryl-[protein] + ADP + H(+)</text>
        <dbReference type="Rhea" id="RHEA:17989"/>
        <dbReference type="Rhea" id="RHEA-COMP:9863"/>
        <dbReference type="Rhea" id="RHEA-COMP:11604"/>
        <dbReference type="ChEBI" id="CHEBI:15378"/>
        <dbReference type="ChEBI" id="CHEBI:29999"/>
        <dbReference type="ChEBI" id="CHEBI:30616"/>
        <dbReference type="ChEBI" id="CHEBI:83421"/>
        <dbReference type="ChEBI" id="CHEBI:456216"/>
        <dbReference type="EC" id="2.7.11.1"/>
    </reaction>
</comment>
<keyword evidence="4" id="KW-0808">Transferase</keyword>
<dbReference type="FunFam" id="3.30.200.20:FF:000315">
    <property type="entry name" value="Calcium-dependent protein kinase 3"/>
    <property type="match status" value="1"/>
</dbReference>